<dbReference type="Proteomes" id="UP000694844">
    <property type="component" value="Chromosome 8"/>
</dbReference>
<name>A0A8B8BHX1_CRAVI</name>
<proteinExistence type="predicted"/>
<evidence type="ECO:0000313" key="2">
    <source>
        <dbReference type="Proteomes" id="UP000694844"/>
    </source>
</evidence>
<dbReference type="GeneID" id="111110662"/>
<feature type="transmembrane region" description="Helical" evidence="1">
    <location>
        <begin position="20"/>
        <end position="39"/>
    </location>
</feature>
<sequence>MARTMLQVPQDKLQGVSISLYLIWIFLEFVALDMISLKISDVFIQYGQSDIEISCVVNCSNQINVDGIQLLRSNIPILSLTSNNEIKWHDLELESRSEATTKPSCRDGDVSYLRVEIPSSRIKPVKDSGPYMCRLRGFTRHDTPFHENSGIIMLNITGGFDASRSSKDSEQGGMLRLYRAMIILTGIMISFILALIMVREVRMHYFQREAK</sequence>
<gene>
    <name evidence="3" type="primary">LOC111110662</name>
</gene>
<keyword evidence="1" id="KW-0812">Transmembrane</keyword>
<reference evidence="3" key="1">
    <citation type="submission" date="2025-08" db="UniProtKB">
        <authorList>
            <consortium name="RefSeq"/>
        </authorList>
    </citation>
    <scope>IDENTIFICATION</scope>
    <source>
        <tissue evidence="3">Whole sample</tissue>
    </source>
</reference>
<dbReference type="KEGG" id="cvn:111110662"/>
<evidence type="ECO:0000256" key="1">
    <source>
        <dbReference type="SAM" id="Phobius"/>
    </source>
</evidence>
<keyword evidence="2" id="KW-1185">Reference proteome</keyword>
<keyword evidence="1" id="KW-0472">Membrane</keyword>
<organism evidence="2 3">
    <name type="scientific">Crassostrea virginica</name>
    <name type="common">Eastern oyster</name>
    <dbReference type="NCBI Taxonomy" id="6565"/>
    <lineage>
        <taxon>Eukaryota</taxon>
        <taxon>Metazoa</taxon>
        <taxon>Spiralia</taxon>
        <taxon>Lophotrochozoa</taxon>
        <taxon>Mollusca</taxon>
        <taxon>Bivalvia</taxon>
        <taxon>Autobranchia</taxon>
        <taxon>Pteriomorphia</taxon>
        <taxon>Ostreida</taxon>
        <taxon>Ostreoidea</taxon>
        <taxon>Ostreidae</taxon>
        <taxon>Crassostrea</taxon>
    </lineage>
</organism>
<dbReference type="OrthoDB" id="6208720at2759"/>
<feature type="transmembrane region" description="Helical" evidence="1">
    <location>
        <begin position="177"/>
        <end position="198"/>
    </location>
</feature>
<accession>A0A8B8BHX1</accession>
<evidence type="ECO:0000313" key="3">
    <source>
        <dbReference type="RefSeq" id="XP_022302967.1"/>
    </source>
</evidence>
<keyword evidence="1" id="KW-1133">Transmembrane helix</keyword>
<dbReference type="AlphaFoldDB" id="A0A8B8BHX1"/>
<dbReference type="RefSeq" id="XP_022302967.1">
    <property type="nucleotide sequence ID" value="XM_022447259.1"/>
</dbReference>
<protein>
    <submittedName>
        <fullName evidence="3">Uncharacterized protein LOC111110662</fullName>
    </submittedName>
</protein>